<comment type="caution">
    <text evidence="2">The sequence shown here is derived from an EMBL/GenBank/DDBJ whole genome shotgun (WGS) entry which is preliminary data.</text>
</comment>
<dbReference type="Proteomes" id="UP001365542">
    <property type="component" value="Unassembled WGS sequence"/>
</dbReference>
<evidence type="ECO:0000313" key="3">
    <source>
        <dbReference type="Proteomes" id="UP001365542"/>
    </source>
</evidence>
<keyword evidence="3" id="KW-1185">Reference proteome</keyword>
<evidence type="ECO:0000313" key="2">
    <source>
        <dbReference type="EMBL" id="KAK6540780.1"/>
    </source>
</evidence>
<dbReference type="AlphaFoldDB" id="A0AAV9XGA5"/>
<feature type="region of interest" description="Disordered" evidence="1">
    <location>
        <begin position="1"/>
        <end position="43"/>
    </location>
</feature>
<feature type="compositionally biased region" description="Basic and acidic residues" evidence="1">
    <location>
        <begin position="9"/>
        <end position="19"/>
    </location>
</feature>
<sequence length="86" mass="9393">MAIITAQRPESRFQNDLRMGENTPASDSLPENAENQNKDNAPVTIEPRDEFAEERLQAQFQQPGVTMNATGSQAVAHAHSSACVIL</sequence>
<name>A0AAV9XGA5_9PEZI</name>
<evidence type="ECO:0000256" key="1">
    <source>
        <dbReference type="SAM" id="MobiDB-lite"/>
    </source>
</evidence>
<proteinExistence type="predicted"/>
<protein>
    <submittedName>
        <fullName evidence="2">Uncharacterized protein</fullName>
    </submittedName>
</protein>
<reference evidence="2 3" key="1">
    <citation type="submission" date="2019-10" db="EMBL/GenBank/DDBJ databases">
        <authorList>
            <person name="Palmer J.M."/>
        </authorList>
    </citation>
    <scope>NUCLEOTIDE SEQUENCE [LARGE SCALE GENOMIC DNA]</scope>
    <source>
        <strain evidence="2 3">TWF694</strain>
    </source>
</reference>
<dbReference type="EMBL" id="JAVHJO010000004">
    <property type="protein sequence ID" value="KAK6540780.1"/>
    <property type="molecule type" value="Genomic_DNA"/>
</dbReference>
<organism evidence="2 3">
    <name type="scientific">Orbilia ellipsospora</name>
    <dbReference type="NCBI Taxonomy" id="2528407"/>
    <lineage>
        <taxon>Eukaryota</taxon>
        <taxon>Fungi</taxon>
        <taxon>Dikarya</taxon>
        <taxon>Ascomycota</taxon>
        <taxon>Pezizomycotina</taxon>
        <taxon>Orbiliomycetes</taxon>
        <taxon>Orbiliales</taxon>
        <taxon>Orbiliaceae</taxon>
        <taxon>Orbilia</taxon>
    </lineage>
</organism>
<gene>
    <name evidence="2" type="ORF">TWF694_008170</name>
</gene>
<accession>A0AAV9XGA5</accession>